<accession>A0ACD3ZQC0</accession>
<dbReference type="EMBL" id="CP090040">
    <property type="protein sequence ID" value="UPL03153.1"/>
    <property type="molecule type" value="Genomic_DNA"/>
</dbReference>
<keyword evidence="2" id="KW-1185">Reference proteome</keyword>
<evidence type="ECO:0000313" key="1">
    <source>
        <dbReference type="EMBL" id="UPL03153.1"/>
    </source>
</evidence>
<sequence>MAATKSFQVPFQLQDPALLKQQSFVDGKWVESQSGARFEIVDPGTGKAFASCPINDVQDVDPAVQASHEAFERYRTTTPRQRAKWMLRWHDLISASKDDIATIITYETGKPRAEALAELDYALGFPWWFAGEAERTHGTTGHSAIADRRTITIKQPIGVAVALVPWNFPVAMILRKASAALAAGCTMIIKPSPETPLSVLTLTDLAVRAGFDQGALTVLTTDLNCTPGLSERLCKHPLVRKVTFTGSTRVGKLVARHCSEGLKKVTLELGGNCPFIVFNDADIRKAVDALVLLKWRHAGQACITANRVFVQSGVYDEFLRLLIEETGKLTIGHGDSKGTTLGPLTTPSAVDKVESQVKDAVANGGNLAHGGKRPGNLGEGYYFEPTIISDANFNMQVANEETFGPLCALFKFDTEEEAVRSANDTSLGLASYFFTRDVNRSWRLLEKLEAGMIGMNTGKFYVPSSCKFQHETLAKLKLGNQSAVELPFGGIKESGYGKESGKDVAIEEYLITKSATLTVSND</sequence>
<evidence type="ECO:0000313" key="2">
    <source>
        <dbReference type="Proteomes" id="UP000830768"/>
    </source>
</evidence>
<proteinExistence type="predicted"/>
<name>A0ACD3ZQC0_FUSSC</name>
<reference evidence="1" key="1">
    <citation type="submission" date="2021-11" db="EMBL/GenBank/DDBJ databases">
        <title>Fusarium solani-melongenae Genome sequencing and assembly.</title>
        <authorList>
            <person name="Xie S."/>
            <person name="Huang L."/>
            <person name="Zhang X."/>
        </authorList>
    </citation>
    <scope>NUCLEOTIDE SEQUENCE</scope>
    <source>
        <strain evidence="1">CRI 24-3</strain>
    </source>
</reference>
<dbReference type="Proteomes" id="UP000830768">
    <property type="component" value="Chromosome 12"/>
</dbReference>
<gene>
    <name evidence="1" type="ORF">LCI18_014087</name>
</gene>
<organism evidence="1 2">
    <name type="scientific">Fusarium solani subsp. cucurbitae</name>
    <name type="common">Neocosmosporum cucurbitae</name>
    <dbReference type="NCBI Taxonomy" id="2747967"/>
    <lineage>
        <taxon>Eukaryota</taxon>
        <taxon>Fungi</taxon>
        <taxon>Dikarya</taxon>
        <taxon>Ascomycota</taxon>
        <taxon>Pezizomycotina</taxon>
        <taxon>Sordariomycetes</taxon>
        <taxon>Hypocreomycetidae</taxon>
        <taxon>Hypocreales</taxon>
        <taxon>Nectriaceae</taxon>
        <taxon>Fusarium</taxon>
        <taxon>Fusarium solani species complex</taxon>
    </lineage>
</organism>
<protein>
    <submittedName>
        <fullName evidence="1">Uncharacterized protein</fullName>
    </submittedName>
</protein>